<gene>
    <name evidence="2" type="ORF">CNYM01_02668</name>
</gene>
<evidence type="ECO:0000259" key="1">
    <source>
        <dbReference type="Pfam" id="PF14420"/>
    </source>
</evidence>
<evidence type="ECO:0000313" key="2">
    <source>
        <dbReference type="EMBL" id="KXH25399.1"/>
    </source>
</evidence>
<dbReference type="InterPro" id="IPR025676">
    <property type="entry name" value="Clr5_dom"/>
</dbReference>
<accession>A0A135RPB5</accession>
<proteinExistence type="predicted"/>
<dbReference type="PANTHER" id="PTHR38788">
    <property type="entry name" value="CLR5 DOMAIN-CONTAINING PROTEIN"/>
    <property type="match status" value="1"/>
</dbReference>
<comment type="caution">
    <text evidence="2">The sequence shown here is derived from an EMBL/GenBank/DDBJ whole genome shotgun (WGS) entry which is preliminary data.</text>
</comment>
<keyword evidence="3" id="KW-1185">Reference proteome</keyword>
<dbReference type="AlphaFoldDB" id="A0A135RPB5"/>
<name>A0A135RPB5_9PEZI</name>
<dbReference type="Proteomes" id="UP000070054">
    <property type="component" value="Unassembled WGS sequence"/>
</dbReference>
<organism evidence="2 3">
    <name type="scientific">Colletotrichum nymphaeae SA-01</name>
    <dbReference type="NCBI Taxonomy" id="1460502"/>
    <lineage>
        <taxon>Eukaryota</taxon>
        <taxon>Fungi</taxon>
        <taxon>Dikarya</taxon>
        <taxon>Ascomycota</taxon>
        <taxon>Pezizomycotina</taxon>
        <taxon>Sordariomycetes</taxon>
        <taxon>Hypocreomycetidae</taxon>
        <taxon>Glomerellales</taxon>
        <taxon>Glomerellaceae</taxon>
        <taxon>Colletotrichum</taxon>
        <taxon>Colletotrichum acutatum species complex</taxon>
    </lineage>
</organism>
<dbReference type="EMBL" id="JEMN01001857">
    <property type="protein sequence ID" value="KXH25399.1"/>
    <property type="molecule type" value="Genomic_DNA"/>
</dbReference>
<evidence type="ECO:0000313" key="3">
    <source>
        <dbReference type="Proteomes" id="UP000070054"/>
    </source>
</evidence>
<feature type="domain" description="Clr5" evidence="1">
    <location>
        <begin position="22"/>
        <end position="74"/>
    </location>
</feature>
<protein>
    <recommendedName>
        <fullName evidence="1">Clr5 domain-containing protein</fullName>
    </recommendedName>
</protein>
<dbReference type="PANTHER" id="PTHR38788:SF3">
    <property type="entry name" value="CLR5 DOMAIN-CONTAINING PROTEIN"/>
    <property type="match status" value="1"/>
</dbReference>
<dbReference type="Pfam" id="PF14420">
    <property type="entry name" value="Clr5"/>
    <property type="match status" value="1"/>
</dbReference>
<reference evidence="2 3" key="1">
    <citation type="submission" date="2014-02" db="EMBL/GenBank/DDBJ databases">
        <title>The genome sequence of Colletotrichum nymphaeae SA-01.</title>
        <authorList>
            <person name="Baroncelli R."/>
            <person name="Thon M.R."/>
        </authorList>
    </citation>
    <scope>NUCLEOTIDE SEQUENCE [LARGE SCALE GENOMIC DNA]</scope>
    <source>
        <strain evidence="2 3">SA-01</strain>
    </source>
</reference>
<dbReference type="OrthoDB" id="5308957at2759"/>
<sequence length="351" mass="40640">MSPVPRPQDLRGLVAGKTYATEKDWHHMQPIIAKLYRDENRSLRQVREIMEAQYHFHATTKMYKSRLSTWKLDKKLKEAEVVVMLRQKEDRDAAGKRSRFFLRGQEVKWDRVLQYLKHRPDLQDPTNVDVQRYLDTNLDITCATPSPTLFKNEIPRRIEPHSDLRLLDNSIRLIHSYLDGAFETGLVVIDGRILYGPNGKPARQRVRGWHEDMADIHILLSSKETTAAFRLLNKQLDLLKQLIREQDPELLLLTFHDIFDLEPNLAESLLVFVCRMHQAIFGEHHPLSLIWDNLVRFTAKARLQAVLSMAASTAKEMESRMGAQSAYVEALECLQVDVHKQRGPKDAFGSS</sequence>